<dbReference type="Proteomes" id="UP000623010">
    <property type="component" value="Unassembled WGS sequence"/>
</dbReference>
<name>A0A918RBD5_9ACTN</name>
<protein>
    <submittedName>
        <fullName evidence="2">Uncharacterized protein</fullName>
    </submittedName>
</protein>
<reference evidence="2" key="2">
    <citation type="submission" date="2020-09" db="EMBL/GenBank/DDBJ databases">
        <authorList>
            <person name="Sun Q."/>
            <person name="Ohkuma M."/>
        </authorList>
    </citation>
    <scope>NUCLEOTIDE SEQUENCE</scope>
    <source>
        <strain evidence="2">JCM 5016</strain>
    </source>
</reference>
<accession>A0A918RBD5</accession>
<evidence type="ECO:0000256" key="1">
    <source>
        <dbReference type="SAM" id="MobiDB-lite"/>
    </source>
</evidence>
<organism evidence="2 3">
    <name type="scientific">Streptomyces echinoruber</name>
    <dbReference type="NCBI Taxonomy" id="68898"/>
    <lineage>
        <taxon>Bacteria</taxon>
        <taxon>Bacillati</taxon>
        <taxon>Actinomycetota</taxon>
        <taxon>Actinomycetes</taxon>
        <taxon>Kitasatosporales</taxon>
        <taxon>Streptomycetaceae</taxon>
        <taxon>Streptomyces</taxon>
    </lineage>
</organism>
<evidence type="ECO:0000313" key="2">
    <source>
        <dbReference type="EMBL" id="GGZ92184.1"/>
    </source>
</evidence>
<feature type="region of interest" description="Disordered" evidence="1">
    <location>
        <begin position="1"/>
        <end position="44"/>
    </location>
</feature>
<comment type="caution">
    <text evidence="2">The sequence shown here is derived from an EMBL/GenBank/DDBJ whole genome shotgun (WGS) entry which is preliminary data.</text>
</comment>
<reference evidence="2" key="1">
    <citation type="journal article" date="2014" name="Int. J. Syst. Evol. Microbiol.">
        <title>Complete genome sequence of Corynebacterium casei LMG S-19264T (=DSM 44701T), isolated from a smear-ripened cheese.</title>
        <authorList>
            <consortium name="US DOE Joint Genome Institute (JGI-PGF)"/>
            <person name="Walter F."/>
            <person name="Albersmeier A."/>
            <person name="Kalinowski J."/>
            <person name="Ruckert C."/>
        </authorList>
    </citation>
    <scope>NUCLEOTIDE SEQUENCE</scope>
    <source>
        <strain evidence="2">JCM 5016</strain>
    </source>
</reference>
<gene>
    <name evidence="2" type="ORF">GCM10010389_33480</name>
</gene>
<proteinExistence type="predicted"/>
<dbReference type="EMBL" id="BMWH01000012">
    <property type="protein sequence ID" value="GGZ92184.1"/>
    <property type="molecule type" value="Genomic_DNA"/>
</dbReference>
<dbReference type="AlphaFoldDB" id="A0A918RBD5"/>
<sequence>MQCPLRDVAKPRPLGEVTAPTDSSVVADIRERLPAGGATGEEET</sequence>
<keyword evidence="3" id="KW-1185">Reference proteome</keyword>
<evidence type="ECO:0000313" key="3">
    <source>
        <dbReference type="Proteomes" id="UP000623010"/>
    </source>
</evidence>